<dbReference type="STRING" id="1732.SAMN02910417_00364"/>
<evidence type="ECO:0000259" key="3">
    <source>
        <dbReference type="Pfam" id="PF03358"/>
    </source>
</evidence>
<dbReference type="RefSeq" id="WP_090171637.1">
    <property type="nucleotide sequence ID" value="NZ_FMXR01000005.1"/>
</dbReference>
<dbReference type="InterPro" id="IPR005025">
    <property type="entry name" value="FMN_Rdtase-like_dom"/>
</dbReference>
<protein>
    <submittedName>
        <fullName evidence="4">Multimeric flavodoxin WrbA</fullName>
    </submittedName>
</protein>
<evidence type="ECO:0000256" key="1">
    <source>
        <dbReference type="ARBA" id="ARBA00022630"/>
    </source>
</evidence>
<dbReference type="GO" id="GO:0016491">
    <property type="term" value="F:oxidoreductase activity"/>
    <property type="evidence" value="ECO:0007669"/>
    <property type="project" value="InterPro"/>
</dbReference>
<feature type="domain" description="NADPH-dependent FMN reductase-like" evidence="3">
    <location>
        <begin position="1"/>
        <end position="104"/>
    </location>
</feature>
<organism evidence="4 5">
    <name type="scientific">Eubacterium oxidoreducens</name>
    <dbReference type="NCBI Taxonomy" id="1732"/>
    <lineage>
        <taxon>Bacteria</taxon>
        <taxon>Bacillati</taxon>
        <taxon>Bacillota</taxon>
        <taxon>Clostridia</taxon>
        <taxon>Eubacteriales</taxon>
        <taxon>Eubacteriaceae</taxon>
        <taxon>Eubacterium</taxon>
    </lineage>
</organism>
<evidence type="ECO:0000313" key="5">
    <source>
        <dbReference type="Proteomes" id="UP000199228"/>
    </source>
</evidence>
<dbReference type="PANTHER" id="PTHR43278:SF1">
    <property type="entry name" value="IRON-SULFUR FLAVOPROTEIN MJ1083"/>
    <property type="match status" value="1"/>
</dbReference>
<dbReference type="Proteomes" id="UP000199228">
    <property type="component" value="Unassembled WGS sequence"/>
</dbReference>
<keyword evidence="2" id="KW-0288">FMN</keyword>
<dbReference type="AlphaFoldDB" id="A0A1G6AB54"/>
<evidence type="ECO:0000256" key="2">
    <source>
        <dbReference type="ARBA" id="ARBA00022643"/>
    </source>
</evidence>
<accession>A0A1G6AB54</accession>
<evidence type="ECO:0000313" key="4">
    <source>
        <dbReference type="EMBL" id="SDB05530.1"/>
    </source>
</evidence>
<proteinExistence type="predicted"/>
<dbReference type="SUPFAM" id="SSF52218">
    <property type="entry name" value="Flavoproteins"/>
    <property type="match status" value="1"/>
</dbReference>
<dbReference type="Gene3D" id="3.40.50.360">
    <property type="match status" value="1"/>
</dbReference>
<dbReference type="PANTHER" id="PTHR43278">
    <property type="entry name" value="NAD(P)H-DEPENDENT FMN-CONTAINING OXIDOREDUCTASE YWQN-RELATED"/>
    <property type="match status" value="1"/>
</dbReference>
<name>A0A1G6AB54_EUBOX</name>
<dbReference type="Pfam" id="PF03358">
    <property type="entry name" value="FMN_red"/>
    <property type="match status" value="1"/>
</dbReference>
<dbReference type="OrthoDB" id="1767356at2"/>
<reference evidence="4 5" key="1">
    <citation type="submission" date="2016-10" db="EMBL/GenBank/DDBJ databases">
        <authorList>
            <person name="de Groot N.N."/>
        </authorList>
    </citation>
    <scope>NUCLEOTIDE SEQUENCE [LARGE SCALE GENOMIC DNA]</scope>
    <source>
        <strain evidence="4 5">DSM 3217</strain>
    </source>
</reference>
<dbReference type="EMBL" id="FMXR01000005">
    <property type="protein sequence ID" value="SDB05530.1"/>
    <property type="molecule type" value="Genomic_DNA"/>
</dbReference>
<sequence length="315" mass="35107">MKVLAIVAGRHNGNSEILAKEALLACQEAGAECKLINLFDYHIEMCTGCECCTMQMGEVMQGKGTYKGCVLKEKDDMDKIINEVQSSDGLIIAVPSYDLAPSALYLRYAHRALAYEVSFRLAIGELKNDPHLVGGLIAVGGSCHDWQSLSLEVLGASLFTQSIQCVDQMMATRNGRPGNVLLRDEQLERAHKMGENIAKAIQTPVEARTWLGDEDFGVCPRCHSSLIYPGEPHWDGIEFPFECAVCGSGGDLERTKDGKYRFVLAPNGLIRDRNNNEARAEHLKEIIATRMEFMKQQDIVKEKYKKYKELQFPSI</sequence>
<dbReference type="InterPro" id="IPR051796">
    <property type="entry name" value="ISF_SsuE-like"/>
</dbReference>
<gene>
    <name evidence="4" type="ORF">SAMN02910417_00364</name>
</gene>
<keyword evidence="1" id="KW-0285">Flavoprotein</keyword>
<dbReference type="InterPro" id="IPR029039">
    <property type="entry name" value="Flavoprotein-like_sf"/>
</dbReference>
<keyword evidence="5" id="KW-1185">Reference proteome</keyword>